<dbReference type="EMBL" id="JEMT01016943">
    <property type="protein sequence ID" value="EXX69133.1"/>
    <property type="molecule type" value="Genomic_DNA"/>
</dbReference>
<dbReference type="PROSITE" id="PS50011">
    <property type="entry name" value="PROTEIN_KINASE_DOM"/>
    <property type="match status" value="1"/>
</dbReference>
<dbReference type="InterPro" id="IPR011009">
    <property type="entry name" value="Kinase-like_dom_sf"/>
</dbReference>
<organism evidence="6 7">
    <name type="scientific">Rhizophagus irregularis (strain DAOM 197198w)</name>
    <name type="common">Glomus intraradices</name>
    <dbReference type="NCBI Taxonomy" id="1432141"/>
    <lineage>
        <taxon>Eukaryota</taxon>
        <taxon>Fungi</taxon>
        <taxon>Fungi incertae sedis</taxon>
        <taxon>Mucoromycota</taxon>
        <taxon>Glomeromycotina</taxon>
        <taxon>Glomeromycetes</taxon>
        <taxon>Glomerales</taxon>
        <taxon>Glomeraceae</taxon>
        <taxon>Rhizophagus</taxon>
    </lineage>
</organism>
<name>A0A015MR02_RHIIW</name>
<evidence type="ECO:0000256" key="4">
    <source>
        <dbReference type="ARBA" id="ARBA00022840"/>
    </source>
</evidence>
<keyword evidence="1" id="KW-0808">Transferase</keyword>
<evidence type="ECO:0000313" key="7">
    <source>
        <dbReference type="Proteomes" id="UP000022910"/>
    </source>
</evidence>
<dbReference type="Gene3D" id="3.30.200.20">
    <property type="entry name" value="Phosphorylase Kinase, domain 1"/>
    <property type="match status" value="1"/>
</dbReference>
<protein>
    <submittedName>
        <fullName evidence="6">Cla4p</fullName>
    </submittedName>
</protein>
<dbReference type="AlphaFoldDB" id="A0A015MR02"/>
<evidence type="ECO:0000256" key="1">
    <source>
        <dbReference type="ARBA" id="ARBA00022679"/>
    </source>
</evidence>
<dbReference type="PANTHER" id="PTHR44329:SF288">
    <property type="entry name" value="MITOGEN-ACTIVATED PROTEIN KINASE KINASE KINASE 20"/>
    <property type="match status" value="1"/>
</dbReference>
<dbReference type="STRING" id="1432141.A0A015MR02"/>
<dbReference type="InterPro" id="IPR051681">
    <property type="entry name" value="Ser/Thr_Kinases-Pseudokinases"/>
</dbReference>
<dbReference type="OrthoDB" id="2437857at2759"/>
<dbReference type="GO" id="GO:0004674">
    <property type="term" value="F:protein serine/threonine kinase activity"/>
    <property type="evidence" value="ECO:0007669"/>
    <property type="project" value="TreeGrafter"/>
</dbReference>
<evidence type="ECO:0000313" key="6">
    <source>
        <dbReference type="EMBL" id="EXX69133.1"/>
    </source>
</evidence>
<sequence length="414" mass="47759">MNPCSGCSSKEYCNPCNSTRFRDNFAYWTSDDSKLDILIQNSQLNAHSSRELIEWIDYSNFKNIELIAHGGFGSVYKAIWKDGPLTEQAWDIDYSIWKRRHNQEVVIKKFQNVTHVSPELLNEININSRLCFEFNRDEIITIYGVTRDPQSAEYGIVTKFINGGNLREMIKKNHSSLTWEIVLNILFYVCMGLRHVHYKNYCHKDLHSGNILINNLNIRLGIIESAISDFGLCRPMDQSSTDKTICGVLPFVAPEVLLGREYTKAADIYGIGMLMAEVISGEPPFADRDYDENLALAICFGQRPHIPEYTPEPYAALMKRCWDPIPTNRPTAIELNEQIFDLELGLDKESRLEIIKEFSKEREDKWKARLAELATNPIPLKESQNLLTSKRLDYSQYLSQKLTVEDWNKLKLID</sequence>
<dbReference type="InterPro" id="IPR001245">
    <property type="entry name" value="Ser-Thr/Tyr_kinase_cat_dom"/>
</dbReference>
<evidence type="ECO:0000259" key="5">
    <source>
        <dbReference type="PROSITE" id="PS50011"/>
    </source>
</evidence>
<dbReference type="PANTHER" id="PTHR44329">
    <property type="entry name" value="SERINE/THREONINE-PROTEIN KINASE TNNI3K-RELATED"/>
    <property type="match status" value="1"/>
</dbReference>
<keyword evidence="7" id="KW-1185">Reference proteome</keyword>
<accession>A0A015MR02</accession>
<dbReference type="HOGENOM" id="CLU_000288_7_34_1"/>
<gene>
    <name evidence="6" type="ORF">RirG_098770</name>
</gene>
<dbReference type="InterPro" id="IPR000719">
    <property type="entry name" value="Prot_kinase_dom"/>
</dbReference>
<keyword evidence="2" id="KW-0547">Nucleotide-binding</keyword>
<dbReference type="Gene3D" id="1.10.510.10">
    <property type="entry name" value="Transferase(Phosphotransferase) domain 1"/>
    <property type="match status" value="1"/>
</dbReference>
<keyword evidence="3" id="KW-0418">Kinase</keyword>
<reference evidence="6 7" key="1">
    <citation type="submission" date="2014-02" db="EMBL/GenBank/DDBJ databases">
        <title>Single nucleus genome sequencing reveals high similarity among nuclei of an endomycorrhizal fungus.</title>
        <authorList>
            <person name="Lin K."/>
            <person name="Geurts R."/>
            <person name="Zhang Z."/>
            <person name="Limpens E."/>
            <person name="Saunders D.G."/>
            <person name="Mu D."/>
            <person name="Pang E."/>
            <person name="Cao H."/>
            <person name="Cha H."/>
            <person name="Lin T."/>
            <person name="Zhou Q."/>
            <person name="Shang Y."/>
            <person name="Li Y."/>
            <person name="Ivanov S."/>
            <person name="Sharma T."/>
            <person name="Velzen R.V."/>
            <person name="Ruijter N.D."/>
            <person name="Aanen D.K."/>
            <person name="Win J."/>
            <person name="Kamoun S."/>
            <person name="Bisseling T."/>
            <person name="Huang S."/>
        </authorList>
    </citation>
    <scope>NUCLEOTIDE SEQUENCE [LARGE SCALE GENOMIC DNA]</scope>
    <source>
        <strain evidence="7">DAOM197198w</strain>
    </source>
</reference>
<dbReference type="GO" id="GO:0005524">
    <property type="term" value="F:ATP binding"/>
    <property type="evidence" value="ECO:0007669"/>
    <property type="project" value="UniProtKB-KW"/>
</dbReference>
<dbReference type="SUPFAM" id="SSF56112">
    <property type="entry name" value="Protein kinase-like (PK-like)"/>
    <property type="match status" value="1"/>
</dbReference>
<dbReference type="Pfam" id="PF07714">
    <property type="entry name" value="PK_Tyr_Ser-Thr"/>
    <property type="match status" value="1"/>
</dbReference>
<proteinExistence type="predicted"/>
<feature type="domain" description="Protein kinase" evidence="5">
    <location>
        <begin position="61"/>
        <end position="341"/>
    </location>
</feature>
<dbReference type="Proteomes" id="UP000022910">
    <property type="component" value="Unassembled WGS sequence"/>
</dbReference>
<keyword evidence="4" id="KW-0067">ATP-binding</keyword>
<evidence type="ECO:0000256" key="2">
    <source>
        <dbReference type="ARBA" id="ARBA00022741"/>
    </source>
</evidence>
<comment type="caution">
    <text evidence="6">The sequence shown here is derived from an EMBL/GenBank/DDBJ whole genome shotgun (WGS) entry which is preliminary data.</text>
</comment>
<evidence type="ECO:0000256" key="3">
    <source>
        <dbReference type="ARBA" id="ARBA00022777"/>
    </source>
</evidence>